<dbReference type="AlphaFoldDB" id="A0A4R8LMK9"/>
<evidence type="ECO:0000313" key="2">
    <source>
        <dbReference type="EMBL" id="TDY44448.1"/>
    </source>
</evidence>
<dbReference type="Proteomes" id="UP000295509">
    <property type="component" value="Unassembled WGS sequence"/>
</dbReference>
<proteinExistence type="predicted"/>
<keyword evidence="3" id="KW-1185">Reference proteome</keyword>
<dbReference type="InterPro" id="IPR021267">
    <property type="entry name" value="DUF2844"/>
</dbReference>
<reference evidence="2 3" key="1">
    <citation type="submission" date="2019-03" db="EMBL/GenBank/DDBJ databases">
        <title>Genomic Encyclopedia of Type Strains, Phase III (KMG-III): the genomes of soil and plant-associated and newly described type strains.</title>
        <authorList>
            <person name="Whitman W."/>
        </authorList>
    </citation>
    <scope>NUCLEOTIDE SEQUENCE [LARGE SCALE GENOMIC DNA]</scope>
    <source>
        <strain evidence="2 3">LMG 29544</strain>
    </source>
</reference>
<organism evidence="2 3">
    <name type="scientific">Paraburkholderia rhizosphaerae</name>
    <dbReference type="NCBI Taxonomy" id="480658"/>
    <lineage>
        <taxon>Bacteria</taxon>
        <taxon>Pseudomonadati</taxon>
        <taxon>Pseudomonadota</taxon>
        <taxon>Betaproteobacteria</taxon>
        <taxon>Burkholderiales</taxon>
        <taxon>Burkholderiaceae</taxon>
        <taxon>Paraburkholderia</taxon>
    </lineage>
</organism>
<protein>
    <submittedName>
        <fullName evidence="2">Uncharacterized protein DUF2844</fullName>
    </submittedName>
</protein>
<dbReference type="RefSeq" id="WP_243849647.1">
    <property type="nucleotide sequence ID" value="NZ_JBHLUW010000008.1"/>
</dbReference>
<feature type="chain" id="PRO_5020396713" evidence="1">
    <location>
        <begin position="25"/>
        <end position="156"/>
    </location>
</feature>
<name>A0A4R8LMK9_9BURK</name>
<dbReference type="Pfam" id="PF11005">
    <property type="entry name" value="DUF2844"/>
    <property type="match status" value="1"/>
</dbReference>
<sequence>MTRCSSIAACAMAALLLCCGVSHATLGGKPSTPASGTPDRPVLRGAAQASVAAAPYIVHRTRTDDGVTVCEYTSSSNGVVFAVTWSGPVRPDMTALLGSYFPNFVSAARQGARGTGPLIERRGDLQIESIGHQGWFVGKAWVPRLLPAQVDPGELE</sequence>
<feature type="signal peptide" evidence="1">
    <location>
        <begin position="1"/>
        <end position="24"/>
    </location>
</feature>
<comment type="caution">
    <text evidence="2">The sequence shown here is derived from an EMBL/GenBank/DDBJ whole genome shotgun (WGS) entry which is preliminary data.</text>
</comment>
<gene>
    <name evidence="2" type="ORF">BX592_11696</name>
</gene>
<keyword evidence="1" id="KW-0732">Signal</keyword>
<accession>A0A4R8LMK9</accession>
<evidence type="ECO:0000256" key="1">
    <source>
        <dbReference type="SAM" id="SignalP"/>
    </source>
</evidence>
<evidence type="ECO:0000313" key="3">
    <source>
        <dbReference type="Proteomes" id="UP000295509"/>
    </source>
</evidence>
<dbReference type="EMBL" id="SORE01000016">
    <property type="protein sequence ID" value="TDY44448.1"/>
    <property type="molecule type" value="Genomic_DNA"/>
</dbReference>